<feature type="region of interest" description="Disordered" evidence="10">
    <location>
        <begin position="1"/>
        <end position="146"/>
    </location>
</feature>
<dbReference type="InterPro" id="IPR041550">
    <property type="entry name" value="FASI_helical"/>
</dbReference>
<evidence type="ECO:0000259" key="11">
    <source>
        <dbReference type="PROSITE" id="PS50075"/>
    </source>
</evidence>
<dbReference type="FunFam" id="3.40.366.10:FF:000006">
    <property type="entry name" value="Fatty acid synthase beta subunit dehydratase"/>
    <property type="match status" value="1"/>
</dbReference>
<dbReference type="GO" id="GO:0008897">
    <property type="term" value="F:holo-[acyl-carrier-protein] synthase activity"/>
    <property type="evidence" value="ECO:0007669"/>
    <property type="project" value="InterPro"/>
</dbReference>
<dbReference type="Gene3D" id="3.30.70.3330">
    <property type="match status" value="1"/>
</dbReference>
<dbReference type="EMBL" id="ALBS01000034">
    <property type="protein sequence ID" value="EJT52092.1"/>
    <property type="molecule type" value="Genomic_DNA"/>
</dbReference>
<dbReference type="InterPro" id="IPR040883">
    <property type="entry name" value="FAS_meander"/>
</dbReference>
<dbReference type="InterPro" id="IPR013565">
    <property type="entry name" value="Fas1/AflB-like_central"/>
</dbReference>
<dbReference type="SUPFAM" id="SSF52151">
    <property type="entry name" value="FabD/lysophospholipase-like"/>
    <property type="match status" value="2"/>
</dbReference>
<dbReference type="FunFam" id="3.90.25.70:FF:000001">
    <property type="entry name" value="Fatty acid synthase subunit alpha"/>
    <property type="match status" value="1"/>
</dbReference>
<dbReference type="Gene3D" id="6.10.250.1930">
    <property type="match status" value="1"/>
</dbReference>
<keyword evidence="3" id="KW-0808">Transferase</keyword>
<organism evidence="12 13">
    <name type="scientific">Trichosporon asahii var. asahii (strain ATCC 90039 / CBS 2479 / JCM 2466 / KCTC 7840 / NBRC 103889/ NCYC 2677 / UAMH 7654)</name>
    <name type="common">Yeast</name>
    <dbReference type="NCBI Taxonomy" id="1186058"/>
    <lineage>
        <taxon>Eukaryota</taxon>
        <taxon>Fungi</taxon>
        <taxon>Dikarya</taxon>
        <taxon>Basidiomycota</taxon>
        <taxon>Agaricomycotina</taxon>
        <taxon>Tremellomycetes</taxon>
        <taxon>Trichosporonales</taxon>
        <taxon>Trichosporonaceae</taxon>
        <taxon>Trichosporon</taxon>
    </lineage>
</organism>
<dbReference type="Pfam" id="PF18325">
    <property type="entry name" value="Fas_alpha_ACP"/>
    <property type="match status" value="1"/>
</dbReference>
<dbReference type="FunFam" id="1.20.930.70:FF:000001">
    <property type="entry name" value="Fatty acid synthase beta subunit dehydratase"/>
    <property type="match status" value="1"/>
</dbReference>
<dbReference type="FunFam" id="3.20.20.70:FF:000078">
    <property type="entry name" value="Fatty acid synthase beta subunit dehydratase"/>
    <property type="match status" value="1"/>
</dbReference>
<dbReference type="Pfam" id="PF00698">
    <property type="entry name" value="Acyl_transf_1"/>
    <property type="match status" value="1"/>
</dbReference>
<dbReference type="Pfam" id="PF18314">
    <property type="entry name" value="FAS_I_H"/>
    <property type="match status" value="1"/>
</dbReference>
<dbReference type="PRINTS" id="PR01483">
    <property type="entry name" value="FASYNTHASE"/>
</dbReference>
<dbReference type="HOGENOM" id="CLU_000114_6_0_1"/>
<dbReference type="Pfam" id="PF16073">
    <property type="entry name" value="SAT"/>
    <property type="match status" value="1"/>
</dbReference>
<keyword evidence="4" id="KW-0378">Hydrolase</keyword>
<dbReference type="PANTHER" id="PTHR10982:SF21">
    <property type="entry name" value="FATTY ACID SYNTHASE SUBUNIT BETA"/>
    <property type="match status" value="1"/>
</dbReference>
<keyword evidence="6" id="KW-0560">Oxidoreductase</keyword>
<dbReference type="SMART" id="SM00827">
    <property type="entry name" value="PKS_AT"/>
    <property type="match status" value="1"/>
</dbReference>
<dbReference type="GO" id="GO:0019171">
    <property type="term" value="F:(3R)-hydroxyacyl-[acyl-carrier-protein] dehydratase activity"/>
    <property type="evidence" value="ECO:0007669"/>
    <property type="project" value="InterPro"/>
</dbReference>
<dbReference type="PROSITE" id="PS50075">
    <property type="entry name" value="CARRIER"/>
    <property type="match status" value="1"/>
</dbReference>
<evidence type="ECO:0000256" key="10">
    <source>
        <dbReference type="SAM" id="MobiDB-lite"/>
    </source>
</evidence>
<evidence type="ECO:0000256" key="7">
    <source>
        <dbReference type="ARBA" id="ARBA00023239"/>
    </source>
</evidence>
<gene>
    <name evidence="12" type="ORF">A1Q1_06630</name>
</gene>
<dbReference type="KEGG" id="tasa:A1Q1_06630"/>
<dbReference type="InterPro" id="IPR040899">
    <property type="entry name" value="Fas_alpha_ACP"/>
</dbReference>
<keyword evidence="2" id="KW-0597">Phosphoprotein</keyword>
<dbReference type="InterPro" id="IPR013785">
    <property type="entry name" value="Aldolase_TIM"/>
</dbReference>
<accession>J6FA43</accession>
<dbReference type="Gene3D" id="6.20.240.10">
    <property type="match status" value="1"/>
</dbReference>
<evidence type="ECO:0000313" key="12">
    <source>
        <dbReference type="EMBL" id="EJT52092.1"/>
    </source>
</evidence>
<dbReference type="Gene3D" id="1.20.930.70">
    <property type="match status" value="1"/>
</dbReference>
<evidence type="ECO:0000256" key="8">
    <source>
        <dbReference type="ARBA" id="ARBA00023268"/>
    </source>
</evidence>
<protein>
    <submittedName>
        <fullName evidence="12">Fatty acid synthase beta subunit</fullName>
    </submittedName>
</protein>
<evidence type="ECO:0000256" key="6">
    <source>
        <dbReference type="ARBA" id="ARBA00023002"/>
    </source>
</evidence>
<dbReference type="Pfam" id="PF17951">
    <property type="entry name" value="FAS_meander"/>
    <property type="match status" value="1"/>
</dbReference>
<dbReference type="SUPFAM" id="SSF51412">
    <property type="entry name" value="Inosine monophosphate dehydrogenase (IMPDH)"/>
    <property type="match status" value="1"/>
</dbReference>
<name>J6FA43_TRIAS</name>
<keyword evidence="5" id="KW-0521">NADP</keyword>
<dbReference type="RefSeq" id="XP_014183154.1">
    <property type="nucleotide sequence ID" value="XM_014327679.1"/>
</dbReference>
<dbReference type="InterPro" id="IPR029069">
    <property type="entry name" value="HotDog_dom_sf"/>
</dbReference>
<keyword evidence="1" id="KW-0596">Phosphopantetheine</keyword>
<comment type="subunit">
    <text evidence="9">[Alpha(6)beta(6)] hexamers of two multifunctional subunits (alpha and beta).</text>
</comment>
<dbReference type="Proteomes" id="UP000002748">
    <property type="component" value="Unassembled WGS sequence"/>
</dbReference>
<proteinExistence type="predicted"/>
<dbReference type="Gene3D" id="6.10.140.1400">
    <property type="match status" value="1"/>
</dbReference>
<dbReference type="PANTHER" id="PTHR10982">
    <property type="entry name" value="MALONYL COA-ACYL CARRIER PROTEIN TRANSACYLASE"/>
    <property type="match status" value="1"/>
</dbReference>
<dbReference type="GeneID" id="25990142"/>
<evidence type="ECO:0000256" key="2">
    <source>
        <dbReference type="ARBA" id="ARBA00022553"/>
    </source>
</evidence>
<dbReference type="InterPro" id="IPR039569">
    <property type="entry name" value="FAS1-like_DH_region"/>
</dbReference>
<dbReference type="InterPro" id="IPR009081">
    <property type="entry name" value="PP-bd_ACP"/>
</dbReference>
<evidence type="ECO:0000256" key="3">
    <source>
        <dbReference type="ARBA" id="ARBA00022679"/>
    </source>
</evidence>
<dbReference type="OrthoDB" id="4251012at2759"/>
<dbReference type="CDD" id="cd03447">
    <property type="entry name" value="FAS_MaoC"/>
    <property type="match status" value="1"/>
</dbReference>
<evidence type="ECO:0000256" key="5">
    <source>
        <dbReference type="ARBA" id="ARBA00022857"/>
    </source>
</evidence>
<dbReference type="Gene3D" id="3.40.366.10">
    <property type="entry name" value="Malonyl-Coenzyme A Acyl Carrier Protein, domain 2"/>
    <property type="match status" value="3"/>
</dbReference>
<reference evidence="12 13" key="1">
    <citation type="journal article" date="2012" name="Eukaryot. Cell">
        <title>Draft genome sequence of CBS 2479, the standard type strain of Trichosporon asahii.</title>
        <authorList>
            <person name="Yang R.Y."/>
            <person name="Li H.T."/>
            <person name="Zhu H."/>
            <person name="Zhou G.P."/>
            <person name="Wang M."/>
            <person name="Wang L."/>
        </authorList>
    </citation>
    <scope>NUCLEOTIDE SEQUENCE [LARGE SCALE GENOMIC DNA]</scope>
    <source>
        <strain evidence="13">ATCC 90039 / CBS 2479 / JCM 2466 / KCTC 7840 / NCYC 2677 / UAMH 7654</strain>
    </source>
</reference>
<dbReference type="InterPro" id="IPR016035">
    <property type="entry name" value="Acyl_Trfase/lysoPLipase"/>
</dbReference>
<dbReference type="InterPro" id="IPR003965">
    <property type="entry name" value="Fatty_acid_synthase"/>
</dbReference>
<dbReference type="Gene3D" id="3.20.20.70">
    <property type="entry name" value="Aldolase class I"/>
    <property type="match status" value="1"/>
</dbReference>
<dbReference type="InterPro" id="IPR032088">
    <property type="entry name" value="SAT"/>
</dbReference>
<dbReference type="Pfam" id="PF13452">
    <property type="entry name" value="FAS1_DH_region"/>
    <property type="match status" value="1"/>
</dbReference>
<dbReference type="Pfam" id="PF08354">
    <property type="entry name" value="Fas1-AflB-like_hel"/>
    <property type="match status" value="1"/>
</dbReference>
<comment type="caution">
    <text evidence="12">The sequence shown here is derived from an EMBL/GenBank/DDBJ whole genome shotgun (WGS) entry which is preliminary data.</text>
</comment>
<dbReference type="Gene3D" id="3.90.25.70">
    <property type="match status" value="1"/>
</dbReference>
<dbReference type="Gene3D" id="3.30.1120.100">
    <property type="match status" value="1"/>
</dbReference>
<dbReference type="InterPro" id="IPR002539">
    <property type="entry name" value="MaoC-like_dom"/>
</dbReference>
<dbReference type="FunFam" id="3.40.366.10:FF:000003">
    <property type="entry name" value="Fatty acid synthase subunit beta dehydratase"/>
    <property type="match status" value="1"/>
</dbReference>
<dbReference type="FunFam" id="3.30.70.3330:FF:000001">
    <property type="entry name" value="Fatty acid synthase subunit beta dehydratase"/>
    <property type="match status" value="1"/>
</dbReference>
<dbReference type="InterPro" id="IPR050830">
    <property type="entry name" value="Fungal_FAS"/>
</dbReference>
<dbReference type="Gene3D" id="2.40.128.700">
    <property type="match status" value="1"/>
</dbReference>
<dbReference type="Pfam" id="PF01575">
    <property type="entry name" value="MaoC_dehydratas"/>
    <property type="match status" value="1"/>
</dbReference>
<dbReference type="InterPro" id="IPR001227">
    <property type="entry name" value="Ac_transferase_dom_sf"/>
</dbReference>
<dbReference type="GO" id="GO:0016787">
    <property type="term" value="F:hydrolase activity"/>
    <property type="evidence" value="ECO:0007669"/>
    <property type="project" value="UniProtKB-KW"/>
</dbReference>
<dbReference type="Pfam" id="PF17828">
    <property type="entry name" value="FAS_N"/>
    <property type="match status" value="1"/>
</dbReference>
<dbReference type="SUPFAM" id="SSF54637">
    <property type="entry name" value="Thioesterase/thiol ester dehydrase-isomerase"/>
    <property type="match status" value="2"/>
</dbReference>
<evidence type="ECO:0000313" key="13">
    <source>
        <dbReference type="Proteomes" id="UP000002748"/>
    </source>
</evidence>
<evidence type="ECO:0000256" key="1">
    <source>
        <dbReference type="ARBA" id="ARBA00022450"/>
    </source>
</evidence>
<dbReference type="Gene3D" id="1.20.1050.120">
    <property type="match status" value="1"/>
</dbReference>
<dbReference type="Pfam" id="PF22235">
    <property type="entry name" value="FAS1_thioest_ins"/>
    <property type="match status" value="1"/>
</dbReference>
<feature type="region of interest" description="Disordered" evidence="10">
    <location>
        <begin position="2326"/>
        <end position="2351"/>
    </location>
</feature>
<dbReference type="VEuPathDB" id="FungiDB:A1Q1_06630"/>
<sequence length="2663" mass="292919">MPTCTYCTDAPTAAPRTDRSVGTHSHTRAVPTAQTLGFLSGPRGEESPPISGPCRPAAPDFALQALYPTLPTTRNRDRCKPLGTGEIQSKAPESQLGQPTRPPPTDHHRPLQHTTAQPHTAARPSPPPTAQHGVPLQRSPSHPPLVLHSPAARVHILVPASPLSAWVASEVAAQEFHDSRIADDDVPAPVDEDDEDAVAAEPTNEPQVKLLARFLSFVADKVASEPSDELVQVLLATYERFNELFLSSENVLSLVQDYQPEVRAEVLTAYFKAFAALRKALGDSAVKIAHPAALLEAAKQGEAELYALFGGQGVNETYFDELQSLFNVYRPFVEEYLEKLTEQVLVPLAQKADADGFPYYSQGLDLIGWLRGTAARPTTEYLASIPLSLPLIGTTQLTQYWIAGKVADVNPGELRSLFGGATGHSQGLVSAIAVAASDSWESLEANIAKAVRLLFFIGLRGQEAFPIVAIEPEIIADTTANNEGTPTPMLAVNGLSRKALEGHIEKVNAFLPENAKVGISLFNAATMFIVTGPPKSLYGLATALRKVMAPAGLDQGRIPFSKRKAVFNIRFLPINVPYHSDYLQGCTERLLKNDFSDDWSASELAIPVYNTEDAEIASANVISGSDMRKTAGSIAESALDQIFTKHIHWAKACNFPSTATHAVDFGPGGNSGVGFLVSRVTEGRGVRTIVIGEKGAAAAEFYDANKVRSEPAWQREYHPRLVKTLDGKINIDTPFSRLLGKPPIMVPGMTPTTVGANLVSATLNAGYHIELAGGGHFAPFILRAKVDELMRRNKPGLGITVNALYINQPQFTFQYPLLQEMRREGLPIEGFCIAAGIPSSDKATEIITNIKNAGLKHIAFKPGSTEGIRQVVNIARANPDFPIILQWTGGRAGGHHSAEDFHQPIISTYSSIRKCPNISLIAGSGFGGAEDVWPYICGDWSTKFGLQPMPFDGVLYGSRVMVAKEADTAPQVKKLIVEAPGVDDSEWEGTYDKPTGGILTVRSELGEPIHKIATRGVKLWREFDDTVFNLPRNKRKAWLESKKDYVIERLNADFNKPWFPMKKGGVAVDDLAKMTYEEVTRRMIQLMYVESDKRWVDISLRNLTGDWLRRVEERFAGVDGIRTKESLLQSFSALDDPIPTVDAFFNHYTKGKEQLIGAEDKAYFLSIAGRPFQKPVPFIPVFDDNFEFWFKKDSLWVAEDIEAVFDKDAQRVCILQGPMAVKHSKVVDEPIADLLGNIEGLLTKYILERYYDNDESKVPTLDYIGARPSQAHTMYAKESVEGGARYLSLTDKLPRVEDWLQRIAGPKLSWLRAALTTPNVVQGKKYATNPFRRIFAPRKNQTVRITPAEGEPEKVEVFGAIRSAGNSPKDFKAVELSFDRKTRVITMQLNEERLGSSVPLTFTFEYKPEQGYAPIHEVMEGRNKAIKDFYWRLWFGDNEKLPSLPLDNTFTCGATTVDPATIQRFCDVVGNQGEKFKAARNNEILAPMDYAIVLGWQSIMKTIFPEAIDGDLINLVHLSNGFRFIEGVAPLKAGDVCTTEARVTSVTNSDSGKTVKVKGYVLRDGEAVIEVNSAFLYRGKFTDYENTFETIEEPDYVVKLDKPTSVGVLQSKPWFEWDDDSVPLDIGTELTFKVKTKLTFKDKSTYQAVKVTGAAFIRSQTKQLVQVATVDYEAHNSKGNPVVEYLKRHGKAVGLPVPLESGGYSLITDPATATYRTPASNENYSKISGDFNPIHINPYFSDFANLPGTITHGMWSSAATRKYVESVAADNHPERVLSYDVNFVGMVLPGDEINVKLTHTAMRDGKKVIKVEAFNQDGQKVIDGQTEVLQPPTTYVFTGQGSQEVGMGMELYNNSEVARAVWDAADAHLTSTYGFSIIDIVKNNPKELTIHFGGVKGQAIRQRYMELTYDSIDENGQVKTQPLFGDIDLYTTSYTFSHPQGLLFATQYTQIALVVTEKAAFDDMKAKGLIDQNAPFAGHSLGEYSALASIADVLPISALSDVVFFRGITMQRAVKRDAEGKSQYAMMAVNPSRVGKSFSEPALREIVDQISKQKEVLLQIVNLNVADQQYVTAGELRGLATLTNVLNMLKHQKIDLEKLSKTMSVEQLKEHLTEIINGCWDMMEEKKKKDGGQVNLERGYATIPLPGIDVPFHSRYLWPGVLSFRNYLIKKIDPEHLNPDRLVDKYIPNLIAEPFEVTKEYVQKIYDETNSPRMESVLKGWESESWASPQNRQRLAYNILTECLAYQFASPVRWIETQDVLFQKAKFERFIEVGPGPVLSGMATRTLKAKYEAQDGARSLKRAILCHAKNQKEVYYAFEDEAAEEAPAAGGDEAPKEAAPAPTAAPVAAPVAAPAASAGPAQQVEDAPPKAVDTVRVIVAQKLKKQAGDIPLSKSLKELSGGKSTLQNEILGDLQTEFASAPEKGEDLPLDELGAALSVGYGNLGKHSMGLTNRMIASKFPGGFNISAARNHLNKTWGLGPQRADAALFFGILSEPPKRLGSEAEAKAFLDSIAQSYASYSGITLSTGGGAAGGGGGGGGAVMNSEEFDKFVAKQAEHVEREIELLHRYLDRDGRAGEKKAENHKAEAEALQAKLDAIKLEHGDAYIDGIAPVFSPLKARTFDSSWNWARQSSLQLWYDIIHGRLDPSTIFESEPRYRPTERS</sequence>
<dbReference type="InterPro" id="IPR014043">
    <property type="entry name" value="Acyl_transferase_dom"/>
</dbReference>
<dbReference type="Gene3D" id="3.40.50.720">
    <property type="entry name" value="NAD(P)-binding Rossmann-like Domain"/>
    <property type="match status" value="1"/>
</dbReference>
<evidence type="ECO:0000256" key="4">
    <source>
        <dbReference type="ARBA" id="ARBA00022801"/>
    </source>
</evidence>
<feature type="domain" description="Carrier" evidence="11">
    <location>
        <begin position="2369"/>
        <end position="2444"/>
    </location>
</feature>
<dbReference type="GO" id="GO:0004318">
    <property type="term" value="F:enoyl-[acyl-carrier-protein] reductase (NADH) activity"/>
    <property type="evidence" value="ECO:0007669"/>
    <property type="project" value="InterPro"/>
</dbReference>
<dbReference type="Gene3D" id="6.10.60.10">
    <property type="match status" value="1"/>
</dbReference>
<dbReference type="GO" id="GO:0004312">
    <property type="term" value="F:fatty acid synthase activity"/>
    <property type="evidence" value="ECO:0007669"/>
    <property type="project" value="InterPro"/>
</dbReference>
<keyword evidence="7" id="KW-0456">Lyase</keyword>
<dbReference type="GO" id="GO:0006633">
    <property type="term" value="P:fatty acid biosynthetic process"/>
    <property type="evidence" value="ECO:0007669"/>
    <property type="project" value="InterPro"/>
</dbReference>
<dbReference type="GO" id="GO:0005835">
    <property type="term" value="C:fatty acid synthase complex"/>
    <property type="evidence" value="ECO:0007669"/>
    <property type="project" value="InterPro"/>
</dbReference>
<keyword evidence="8" id="KW-0511">Multifunctional enzyme</keyword>
<dbReference type="FunFam" id="3.30.1120.100:FF:000001">
    <property type="entry name" value="Fatty acid synthase beta subunit dehydratase"/>
    <property type="match status" value="1"/>
</dbReference>
<evidence type="ECO:0000256" key="9">
    <source>
        <dbReference type="ARBA" id="ARBA00033756"/>
    </source>
</evidence>
<dbReference type="InterPro" id="IPR041099">
    <property type="entry name" value="FAS1_N"/>
</dbReference>
<dbReference type="Gene3D" id="3.10.129.10">
    <property type="entry name" value="Hotdog Thioesterase"/>
    <property type="match status" value="1"/>
</dbReference>